<evidence type="ECO:0000256" key="4">
    <source>
        <dbReference type="ARBA" id="ARBA00022723"/>
    </source>
</evidence>
<keyword evidence="7" id="KW-0224">Dipeptidase</keyword>
<comment type="cofactor">
    <cofactor evidence="1">
        <name>Zn(2+)</name>
        <dbReference type="ChEBI" id="CHEBI:29105"/>
    </cofactor>
</comment>
<evidence type="ECO:0000259" key="9">
    <source>
        <dbReference type="Pfam" id="PF07687"/>
    </source>
</evidence>
<dbReference type="PANTHER" id="PTHR43808:SF31">
    <property type="entry name" value="N-ACETYL-L-CITRULLINE DEACETYLASE"/>
    <property type="match status" value="1"/>
</dbReference>
<dbReference type="Pfam" id="PF07687">
    <property type="entry name" value="M20_dimer"/>
    <property type="match status" value="1"/>
</dbReference>
<dbReference type="PROSITE" id="PS00759">
    <property type="entry name" value="ARGE_DAPE_CPG2_2"/>
    <property type="match status" value="1"/>
</dbReference>
<evidence type="ECO:0000313" key="13">
    <source>
        <dbReference type="Proteomes" id="UP000054260"/>
    </source>
</evidence>
<dbReference type="InterPro" id="IPR010964">
    <property type="entry name" value="M20A_pepV-rel"/>
</dbReference>
<dbReference type="InterPro" id="IPR050072">
    <property type="entry name" value="Peptidase_M20A"/>
</dbReference>
<keyword evidence="8" id="KW-0482">Metalloprotease</keyword>
<dbReference type="InterPro" id="IPR002933">
    <property type="entry name" value="Peptidase_M20"/>
</dbReference>
<dbReference type="EMBL" id="LGGH01000236">
    <property type="protein sequence ID" value="KUK66219.1"/>
    <property type="molecule type" value="Genomic_DNA"/>
</dbReference>
<keyword evidence="4" id="KW-0479">Metal-binding</keyword>
<evidence type="ECO:0000256" key="2">
    <source>
        <dbReference type="ARBA" id="ARBA00006247"/>
    </source>
</evidence>
<dbReference type="GO" id="GO:0006508">
    <property type="term" value="P:proteolysis"/>
    <property type="evidence" value="ECO:0007669"/>
    <property type="project" value="UniProtKB-KW"/>
</dbReference>
<dbReference type="CDD" id="cd03888">
    <property type="entry name" value="M20_PepV"/>
    <property type="match status" value="1"/>
</dbReference>
<feature type="domain" description="Peptidase M20 dimerisation" evidence="9">
    <location>
        <begin position="254"/>
        <end position="332"/>
    </location>
</feature>
<dbReference type="PATRIC" id="fig|1236046.5.peg.1355"/>
<evidence type="ECO:0000256" key="6">
    <source>
        <dbReference type="ARBA" id="ARBA00022833"/>
    </source>
</evidence>
<evidence type="ECO:0000256" key="3">
    <source>
        <dbReference type="ARBA" id="ARBA00022670"/>
    </source>
</evidence>
<dbReference type="EMBL" id="DQBS01000090">
    <property type="protein sequence ID" value="HCO69658.1"/>
    <property type="molecule type" value="Genomic_DNA"/>
</dbReference>
<dbReference type="NCBIfam" id="NF005591">
    <property type="entry name" value="PRK07318.1"/>
    <property type="match status" value="1"/>
</dbReference>
<dbReference type="GO" id="GO:0008270">
    <property type="term" value="F:zinc ion binding"/>
    <property type="evidence" value="ECO:0007669"/>
    <property type="project" value="InterPro"/>
</dbReference>
<evidence type="ECO:0000313" key="12">
    <source>
        <dbReference type="EMBL" id="KUK86454.1"/>
    </source>
</evidence>
<proteinExistence type="inferred from homology"/>
<dbReference type="Gene3D" id="3.30.70.360">
    <property type="match status" value="2"/>
</dbReference>
<dbReference type="AlphaFoldDB" id="A0A117M647"/>
<dbReference type="GO" id="GO:0008237">
    <property type="term" value="F:metallopeptidase activity"/>
    <property type="evidence" value="ECO:0007669"/>
    <property type="project" value="UniProtKB-KW"/>
</dbReference>
<evidence type="ECO:0000313" key="11">
    <source>
        <dbReference type="EMBL" id="KUK66219.1"/>
    </source>
</evidence>
<dbReference type="PANTHER" id="PTHR43808">
    <property type="entry name" value="ACETYLORNITHINE DEACETYLASE"/>
    <property type="match status" value="1"/>
</dbReference>
<comment type="caution">
    <text evidence="12">The sequence shown here is derived from an EMBL/GenBank/DDBJ whole genome shotgun (WGS) entry which is preliminary data.</text>
</comment>
<evidence type="ECO:0000256" key="1">
    <source>
        <dbReference type="ARBA" id="ARBA00001947"/>
    </source>
</evidence>
<evidence type="ECO:0000256" key="5">
    <source>
        <dbReference type="ARBA" id="ARBA00022801"/>
    </source>
</evidence>
<dbReference type="GO" id="GO:0008777">
    <property type="term" value="F:acetylornithine deacetylase activity"/>
    <property type="evidence" value="ECO:0007669"/>
    <property type="project" value="TreeGrafter"/>
</dbReference>
<protein>
    <submittedName>
        <fullName evidence="10">Dipeptidase PepV</fullName>
    </submittedName>
    <submittedName>
        <fullName evidence="12">Dipeptidase, putative</fullName>
    </submittedName>
</protein>
<dbReference type="NCBIfam" id="TIGR01887">
    <property type="entry name" value="dipeptidaselike"/>
    <property type="match status" value="1"/>
</dbReference>
<accession>A0A117M647</accession>
<dbReference type="Proteomes" id="UP000264215">
    <property type="component" value="Unassembled WGS sequence"/>
</dbReference>
<dbReference type="SUPFAM" id="SSF53187">
    <property type="entry name" value="Zn-dependent exopeptidases"/>
    <property type="match status" value="1"/>
</dbReference>
<comment type="similarity">
    <text evidence="2">Belongs to the peptidase M20A family.</text>
</comment>
<dbReference type="GO" id="GO:0006526">
    <property type="term" value="P:L-arginine biosynthetic process"/>
    <property type="evidence" value="ECO:0007669"/>
    <property type="project" value="TreeGrafter"/>
</dbReference>
<evidence type="ECO:0000313" key="15">
    <source>
        <dbReference type="Proteomes" id="UP000264215"/>
    </source>
</evidence>
<evidence type="ECO:0000313" key="10">
    <source>
        <dbReference type="EMBL" id="HCO69658.1"/>
    </source>
</evidence>
<sequence length="461" mass="50473">MDRKLDEIVISLKEELVRSISDSVKIKSVQDAPVDGGPFGKGVRDSLDQTIKLAQKLGFEARNADGYVGIVDYGSGETFGVLGHLDVVPEGEGWEVPPYSGLVKDGEIWGRGTQDDKGPMMAALYALKAIKDYVQKPSKRIRLIFGTNEETGWECMKYYVKHEEIPDMSVTPDADFPVIFAEKGIVNYGISAPASSGEKGLAIETLTAGEAPNMVASSAKVVLKGADDDILEKISSFSPKNDTKLKINKIDRRVEISITGVSAHGSTPNKGQSAMAALIDLLVELPLEDSEMKRLLSTIRNKIGYEFYGESLGIAGKDSMSGELTLNIGTLKLQAGVLKLIINIRYPVFFNEAMIRSQIEEAFNGFRVETYHHQKPLYVSPDSELVKMCREVYKEVTGHDEEPIAIGGGTYARAVPNAVAFGALLPGNVELAHQPNERISIEDILLVARIYAQLFLRFLQT</sequence>
<reference evidence="12" key="1">
    <citation type="journal article" date="2015" name="MBio">
        <title>Genome-resolved metagenomic analysis reveals roles for candidate phyla and other microbial community members in biogeochemical transformations in oil reservoirs.</title>
        <authorList>
            <person name="Hu P."/>
            <person name="Tom L."/>
            <person name="Singh A."/>
            <person name="Thomas B.C."/>
            <person name="Baker B.J."/>
            <person name="Piceno Y.M."/>
            <person name="Andersen G.L."/>
            <person name="Banfield J.F."/>
        </authorList>
    </citation>
    <scope>NUCLEOTIDE SEQUENCE [LARGE SCALE GENOMIC DNA]</scope>
    <source>
        <strain evidence="11">46_47</strain>
        <strain evidence="12">46_70</strain>
    </source>
</reference>
<dbReference type="Proteomes" id="UP000054260">
    <property type="component" value="Unassembled WGS sequence"/>
</dbReference>
<keyword evidence="6" id="KW-0862">Zinc</keyword>
<gene>
    <name evidence="10" type="ORF">DIT26_03595</name>
    <name evidence="11" type="ORF">XD86_1276</name>
    <name evidence="12" type="ORF">XE02_1373</name>
</gene>
<dbReference type="Proteomes" id="UP000055014">
    <property type="component" value="Unassembled WGS sequence"/>
</dbReference>
<dbReference type="GO" id="GO:0016805">
    <property type="term" value="F:dipeptidase activity"/>
    <property type="evidence" value="ECO:0007669"/>
    <property type="project" value="UniProtKB-KW"/>
</dbReference>
<name>A0A117M647_9BACT</name>
<dbReference type="SUPFAM" id="SSF55031">
    <property type="entry name" value="Bacterial exopeptidase dimerisation domain"/>
    <property type="match status" value="1"/>
</dbReference>
<evidence type="ECO:0000256" key="8">
    <source>
        <dbReference type="ARBA" id="ARBA00023049"/>
    </source>
</evidence>
<evidence type="ECO:0000313" key="14">
    <source>
        <dbReference type="Proteomes" id="UP000055014"/>
    </source>
</evidence>
<keyword evidence="3" id="KW-0645">Protease</keyword>
<reference evidence="10 15" key="3">
    <citation type="journal article" date="2018" name="Nat. Biotechnol.">
        <title>A standardized bacterial taxonomy based on genome phylogeny substantially revises the tree of life.</title>
        <authorList>
            <person name="Parks D.H."/>
            <person name="Chuvochina M."/>
            <person name="Waite D.W."/>
            <person name="Rinke C."/>
            <person name="Skarshewski A."/>
            <person name="Chaumeil P.A."/>
            <person name="Hugenholtz P."/>
        </authorList>
    </citation>
    <scope>NUCLEOTIDE SEQUENCE [LARGE SCALE GENOMIC DNA]</scope>
    <source>
        <strain evidence="10">UBA9905</strain>
    </source>
</reference>
<dbReference type="InterPro" id="IPR011650">
    <property type="entry name" value="Peptidase_M20_dimer"/>
</dbReference>
<keyword evidence="5" id="KW-0378">Hydrolase</keyword>
<dbReference type="EMBL" id="LGGW01000163">
    <property type="protein sequence ID" value="KUK86454.1"/>
    <property type="molecule type" value="Genomic_DNA"/>
</dbReference>
<reference evidence="13 14" key="2">
    <citation type="journal article" date="2015" name="MBio">
        <title>Genome-Resolved Metagenomic Analysis Reveals Roles for Candidate Phyla and Other Microbial Community Members in Biogeochemical Transformations in Oil Reservoirs.</title>
        <authorList>
            <person name="Hu P."/>
            <person name="Tom L."/>
            <person name="Singh A."/>
            <person name="Thomas B.C."/>
            <person name="Baker B.J."/>
            <person name="Piceno Y.M."/>
            <person name="Andersen G.L."/>
            <person name="Banfield J.F."/>
        </authorList>
    </citation>
    <scope>NUCLEOTIDE SEQUENCE [LARGE SCALE GENOMIC DNA]</scope>
</reference>
<dbReference type="InterPro" id="IPR036264">
    <property type="entry name" value="Bact_exopeptidase_dim_dom"/>
</dbReference>
<evidence type="ECO:0000256" key="7">
    <source>
        <dbReference type="ARBA" id="ARBA00022997"/>
    </source>
</evidence>
<dbReference type="Gene3D" id="3.40.630.10">
    <property type="entry name" value="Zn peptidases"/>
    <property type="match status" value="1"/>
</dbReference>
<dbReference type="Pfam" id="PF01546">
    <property type="entry name" value="Peptidase_M20"/>
    <property type="match status" value="1"/>
</dbReference>
<dbReference type="InterPro" id="IPR001261">
    <property type="entry name" value="ArgE/DapE_CS"/>
</dbReference>
<organism evidence="12 14">
    <name type="scientific">Mesotoga infera</name>
    <dbReference type="NCBI Taxonomy" id="1236046"/>
    <lineage>
        <taxon>Bacteria</taxon>
        <taxon>Thermotogati</taxon>
        <taxon>Thermotogota</taxon>
        <taxon>Thermotogae</taxon>
        <taxon>Kosmotogales</taxon>
        <taxon>Kosmotogaceae</taxon>
        <taxon>Mesotoga</taxon>
    </lineage>
</organism>